<dbReference type="InterPro" id="IPR036691">
    <property type="entry name" value="Endo/exonu/phosph_ase_sf"/>
</dbReference>
<dbReference type="AlphaFoldDB" id="A0A0L8GQH6"/>
<protein>
    <recommendedName>
        <fullName evidence="2">Endonuclease/exonuclease/phosphatase domain-containing protein</fullName>
    </recommendedName>
</protein>
<evidence type="ECO:0000313" key="1">
    <source>
        <dbReference type="EMBL" id="KOF78865.1"/>
    </source>
</evidence>
<sequence>MSKPQKVKKEASVGFTIRNELGDVIGTHGVGKANSDGYLLLLLCSEYGLLITNTLLQLSNHHKTTWRHFQSNHYLFIDYIVVRSSIKEDVQVTRSFSTGEHWSNHRLIRSNVNFTIRSPIRNNHTPLVRKVDVTMLRNNDNLTSFQTACDNKLAGISDNTGIESMWFAFKNAPFESSCETLGYVKRKHQDWVFMDLYLVAQLTYIQLWVKLLTNKSGIMNRWVEHFSNVLNMDSIVDEELINNLPQKPVLEELLNDVLASLVLPESLCSFRAGRGTVNMIFSLKLWNSHNVSLKLRWSSHLSRKSDIRIPKQLPVGQFLTGKSVQRPLLRFRDKLKDSLK</sequence>
<name>A0A0L8GQH6_OCTBM</name>
<dbReference type="Gene3D" id="3.60.10.10">
    <property type="entry name" value="Endonuclease/exonuclease/phosphatase"/>
    <property type="match status" value="1"/>
</dbReference>
<accession>A0A0L8GQH6</accession>
<proteinExistence type="predicted"/>
<reference evidence="1" key="1">
    <citation type="submission" date="2015-07" db="EMBL/GenBank/DDBJ databases">
        <title>MeaNS - Measles Nucleotide Surveillance Program.</title>
        <authorList>
            <person name="Tran T."/>
            <person name="Druce J."/>
        </authorList>
    </citation>
    <scope>NUCLEOTIDE SEQUENCE</scope>
    <source>
        <strain evidence="1">UCB-OBI-ISO-001</strain>
        <tissue evidence="1">Gonad</tissue>
    </source>
</reference>
<dbReference type="OrthoDB" id="10055461at2759"/>
<gene>
    <name evidence="1" type="ORF">OCBIM_22030197mg</name>
</gene>
<evidence type="ECO:0008006" key="2">
    <source>
        <dbReference type="Google" id="ProtNLM"/>
    </source>
</evidence>
<dbReference type="STRING" id="37653.A0A0L8GQH6"/>
<dbReference type="EMBL" id="KQ420923">
    <property type="protein sequence ID" value="KOF78865.1"/>
    <property type="molecule type" value="Genomic_DNA"/>
</dbReference>
<organism evidence="1">
    <name type="scientific">Octopus bimaculoides</name>
    <name type="common">California two-spotted octopus</name>
    <dbReference type="NCBI Taxonomy" id="37653"/>
    <lineage>
        <taxon>Eukaryota</taxon>
        <taxon>Metazoa</taxon>
        <taxon>Spiralia</taxon>
        <taxon>Lophotrochozoa</taxon>
        <taxon>Mollusca</taxon>
        <taxon>Cephalopoda</taxon>
        <taxon>Coleoidea</taxon>
        <taxon>Octopodiformes</taxon>
        <taxon>Octopoda</taxon>
        <taxon>Incirrata</taxon>
        <taxon>Octopodidae</taxon>
        <taxon>Octopus</taxon>
    </lineage>
</organism>